<feature type="region of interest" description="Disordered" evidence="1">
    <location>
        <begin position="576"/>
        <end position="600"/>
    </location>
</feature>
<accession>K1R891</accession>
<dbReference type="InterPro" id="IPR011992">
    <property type="entry name" value="EF-hand-dom_pair"/>
</dbReference>
<dbReference type="AlphaFoldDB" id="K1R891"/>
<dbReference type="PANTHER" id="PTHR36300">
    <property type="entry name" value="RAW, ISOFORM A"/>
    <property type="match status" value="1"/>
</dbReference>
<organism evidence="2">
    <name type="scientific">Magallana gigas</name>
    <name type="common">Pacific oyster</name>
    <name type="synonym">Crassostrea gigas</name>
    <dbReference type="NCBI Taxonomy" id="29159"/>
    <lineage>
        <taxon>Eukaryota</taxon>
        <taxon>Metazoa</taxon>
        <taxon>Spiralia</taxon>
        <taxon>Lophotrochozoa</taxon>
        <taxon>Mollusca</taxon>
        <taxon>Bivalvia</taxon>
        <taxon>Autobranchia</taxon>
        <taxon>Pteriomorphia</taxon>
        <taxon>Ostreida</taxon>
        <taxon>Ostreoidea</taxon>
        <taxon>Ostreidae</taxon>
        <taxon>Magallana</taxon>
    </lineage>
</organism>
<dbReference type="EMBL" id="JH818444">
    <property type="protein sequence ID" value="EKC41988.1"/>
    <property type="molecule type" value="Genomic_DNA"/>
</dbReference>
<name>K1R891_MAGGI</name>
<proteinExistence type="predicted"/>
<gene>
    <name evidence="2" type="ORF">CGI_10028170</name>
</gene>
<dbReference type="Pfam" id="PF15891">
    <property type="entry name" value="Nuc_deoxyri_tr2"/>
    <property type="match status" value="2"/>
</dbReference>
<evidence type="ECO:0008006" key="3">
    <source>
        <dbReference type="Google" id="ProtNLM"/>
    </source>
</evidence>
<dbReference type="PANTHER" id="PTHR36300:SF1">
    <property type="entry name" value="RAW, ISOFORM A"/>
    <property type="match status" value="1"/>
</dbReference>
<dbReference type="FunCoup" id="K1R891">
    <property type="interactions" value="182"/>
</dbReference>
<dbReference type="Gene3D" id="3.40.50.450">
    <property type="match status" value="2"/>
</dbReference>
<protein>
    <recommendedName>
        <fullName evidence="3">EF-hand domain-containing protein</fullName>
    </recommendedName>
</protein>
<evidence type="ECO:0000256" key="1">
    <source>
        <dbReference type="SAM" id="MobiDB-lite"/>
    </source>
</evidence>
<dbReference type="HOGENOM" id="CLU_009774_1_0_1"/>
<dbReference type="SUPFAM" id="SSF47473">
    <property type="entry name" value="EF-hand"/>
    <property type="match status" value="1"/>
</dbReference>
<reference evidence="2" key="1">
    <citation type="journal article" date="2012" name="Nature">
        <title>The oyster genome reveals stress adaptation and complexity of shell formation.</title>
        <authorList>
            <person name="Zhang G."/>
            <person name="Fang X."/>
            <person name="Guo X."/>
            <person name="Li L."/>
            <person name="Luo R."/>
            <person name="Xu F."/>
            <person name="Yang P."/>
            <person name="Zhang L."/>
            <person name="Wang X."/>
            <person name="Qi H."/>
            <person name="Xiong Z."/>
            <person name="Que H."/>
            <person name="Xie Y."/>
            <person name="Holland P.W."/>
            <person name="Paps J."/>
            <person name="Zhu Y."/>
            <person name="Wu F."/>
            <person name="Chen Y."/>
            <person name="Wang J."/>
            <person name="Peng C."/>
            <person name="Meng J."/>
            <person name="Yang L."/>
            <person name="Liu J."/>
            <person name="Wen B."/>
            <person name="Zhang N."/>
            <person name="Huang Z."/>
            <person name="Zhu Q."/>
            <person name="Feng Y."/>
            <person name="Mount A."/>
            <person name="Hedgecock D."/>
            <person name="Xu Z."/>
            <person name="Liu Y."/>
            <person name="Domazet-Loso T."/>
            <person name="Du Y."/>
            <person name="Sun X."/>
            <person name="Zhang S."/>
            <person name="Liu B."/>
            <person name="Cheng P."/>
            <person name="Jiang X."/>
            <person name="Li J."/>
            <person name="Fan D."/>
            <person name="Wang W."/>
            <person name="Fu W."/>
            <person name="Wang T."/>
            <person name="Wang B."/>
            <person name="Zhang J."/>
            <person name="Peng Z."/>
            <person name="Li Y."/>
            <person name="Li N."/>
            <person name="Wang J."/>
            <person name="Chen M."/>
            <person name="He Y."/>
            <person name="Tan F."/>
            <person name="Song X."/>
            <person name="Zheng Q."/>
            <person name="Huang R."/>
            <person name="Yang H."/>
            <person name="Du X."/>
            <person name="Chen L."/>
            <person name="Yang M."/>
            <person name="Gaffney P.M."/>
            <person name="Wang S."/>
            <person name="Luo L."/>
            <person name="She Z."/>
            <person name="Ming Y."/>
            <person name="Huang W."/>
            <person name="Zhang S."/>
            <person name="Huang B."/>
            <person name="Zhang Y."/>
            <person name="Qu T."/>
            <person name="Ni P."/>
            <person name="Miao G."/>
            <person name="Wang J."/>
            <person name="Wang Q."/>
            <person name="Steinberg C.E."/>
            <person name="Wang H."/>
            <person name="Li N."/>
            <person name="Qian L."/>
            <person name="Zhang G."/>
            <person name="Li Y."/>
            <person name="Yang H."/>
            <person name="Liu X."/>
            <person name="Wang J."/>
            <person name="Yin Y."/>
            <person name="Wang J."/>
        </authorList>
    </citation>
    <scope>NUCLEOTIDE SEQUENCE [LARGE SCALE GENOMIC DNA]</scope>
    <source>
        <strain evidence="2">05x7-T-G4-1.051#20</strain>
    </source>
</reference>
<dbReference type="GO" id="GO:0005886">
    <property type="term" value="C:plasma membrane"/>
    <property type="evidence" value="ECO:0007669"/>
    <property type="project" value="TreeGrafter"/>
</dbReference>
<evidence type="ECO:0000313" key="2">
    <source>
        <dbReference type="EMBL" id="EKC41988.1"/>
    </source>
</evidence>
<dbReference type="InParanoid" id="K1R891"/>
<sequence>MSSLVAFVLSIFSEDDRDHSDTCNGTHRVWGKTTRDLLRVFNKFQDGNKRLPIHLIRDVFNSIGLYPSNSQGEKNYEDKVGERVVYVEVFEMVQCAVEYGSPCEPDHITFGEFSILVTELQNYYSKRLTAPVPKSLYKEKSRDTMECSKWKRKVFLGGSCNPTTWRQEAAIPFYKKKGITFYNPQVQTWRPELMELEAQAKESAELLLFVIDNRTRAVSSMIETAYLTARGRQVITVMDDYNSTEVYFHREKVTSKELDDIMRGRQILVDLIERNALPVFKDINTALKCSAHVLQKNVPVSELGKEQGAVPTKYGFLKVGEILLQLREAFNSMNTSSDGRLSLSDICLAHRSCMGYTLDVNWLRKCGHWDDNDTYSFEEFCCILAEYHSQKKSVWKRLLDIARNVLPSGVSHNSMFDCNKEYDSTFDIYLGGSCGDSEWRDNIAIPMIRKYGLSYTNPNVRTEWKYKFIPMQVANREKCRVLLYVITGKTRSLSSMIEAGYYIGKGCKVVLCVQKMVPDTYIGGEKITKAAADDYNRGRSYLIDLASREGVQLFEDISEAVECAIDSLPERCSVTPVSRAGTPQKISRPNTPVKMRNPTL</sequence>
<dbReference type="InterPro" id="IPR039470">
    <property type="entry name" value="Nuc_deoxyri_tr2"/>
</dbReference>